<feature type="compositionally biased region" description="Gly residues" evidence="1">
    <location>
        <begin position="293"/>
        <end position="312"/>
    </location>
</feature>
<dbReference type="NCBIfam" id="TIGR01976">
    <property type="entry name" value="am_tr_V_VC1184"/>
    <property type="match status" value="1"/>
</dbReference>
<dbReference type="InterPro" id="IPR015424">
    <property type="entry name" value="PyrdxlP-dep_Trfase"/>
</dbReference>
<dbReference type="Proteomes" id="UP000655208">
    <property type="component" value="Unassembled WGS sequence"/>
</dbReference>
<comment type="caution">
    <text evidence="3">The sequence shown here is derived from an EMBL/GenBank/DDBJ whole genome shotgun (WGS) entry which is preliminary data.</text>
</comment>
<gene>
    <name evidence="3" type="ORF">GCM10011594_34480</name>
</gene>
<feature type="domain" description="Aminotransferase class V" evidence="2">
    <location>
        <begin position="27"/>
        <end position="281"/>
    </location>
</feature>
<dbReference type="Gene3D" id="3.90.1150.10">
    <property type="entry name" value="Aspartate Aminotransferase, domain 1"/>
    <property type="match status" value="1"/>
</dbReference>
<dbReference type="PANTHER" id="PTHR43586:SF21">
    <property type="entry name" value="PYRIDOXAL PHOSPHATE (PLP)-DEPENDENT ASPARTATE AMINOTRANSFERASE SUPERFAMILY"/>
    <property type="match status" value="1"/>
</dbReference>
<feature type="compositionally biased region" description="Gly residues" evidence="1">
    <location>
        <begin position="318"/>
        <end position="327"/>
    </location>
</feature>
<dbReference type="PANTHER" id="PTHR43586">
    <property type="entry name" value="CYSTEINE DESULFURASE"/>
    <property type="match status" value="1"/>
</dbReference>
<feature type="region of interest" description="Disordered" evidence="1">
    <location>
        <begin position="291"/>
        <end position="328"/>
    </location>
</feature>
<dbReference type="EMBL" id="BMNA01000009">
    <property type="protein sequence ID" value="GGM11651.1"/>
    <property type="molecule type" value="Genomic_DNA"/>
</dbReference>
<dbReference type="InterPro" id="IPR015422">
    <property type="entry name" value="PyrdxlP-dep_Trfase_small"/>
</dbReference>
<evidence type="ECO:0000259" key="2">
    <source>
        <dbReference type="Pfam" id="PF00266"/>
    </source>
</evidence>
<dbReference type="InterPro" id="IPR000192">
    <property type="entry name" value="Aminotrans_V_dom"/>
</dbReference>
<organism evidence="3 4">
    <name type="scientific">Nakamurella endophytica</name>
    <dbReference type="NCBI Taxonomy" id="1748367"/>
    <lineage>
        <taxon>Bacteria</taxon>
        <taxon>Bacillati</taxon>
        <taxon>Actinomycetota</taxon>
        <taxon>Actinomycetes</taxon>
        <taxon>Nakamurellales</taxon>
        <taxon>Nakamurellaceae</taxon>
        <taxon>Nakamurella</taxon>
    </lineage>
</organism>
<protein>
    <submittedName>
        <fullName evidence="3">Cysteine desulfurase-like protein</fullName>
    </submittedName>
</protein>
<proteinExistence type="predicted"/>
<dbReference type="AlphaFoldDB" id="A0A917WKF8"/>
<evidence type="ECO:0000313" key="3">
    <source>
        <dbReference type="EMBL" id="GGM11651.1"/>
    </source>
</evidence>
<dbReference type="InterPro" id="IPR011340">
    <property type="entry name" value="Cys_dSase-rel"/>
</dbReference>
<reference evidence="3" key="2">
    <citation type="submission" date="2020-09" db="EMBL/GenBank/DDBJ databases">
        <authorList>
            <person name="Sun Q."/>
            <person name="Zhou Y."/>
        </authorList>
    </citation>
    <scope>NUCLEOTIDE SEQUENCE</scope>
    <source>
        <strain evidence="3">CGMCC 4.7308</strain>
    </source>
</reference>
<accession>A0A917WKF8</accession>
<dbReference type="Gene3D" id="3.40.640.10">
    <property type="entry name" value="Type I PLP-dependent aspartate aminotransferase-like (Major domain)"/>
    <property type="match status" value="1"/>
</dbReference>
<dbReference type="SUPFAM" id="SSF53383">
    <property type="entry name" value="PLP-dependent transferases"/>
    <property type="match status" value="1"/>
</dbReference>
<dbReference type="InterPro" id="IPR015421">
    <property type="entry name" value="PyrdxlP-dep_Trfase_major"/>
</dbReference>
<sequence length="444" mass="45833">MTGTTARGLDVDRIRADFPALDSGVAFFDAPGGTQAPRAVAEAMAGALTGPLSNRGRRTPGEVRADDIVAAARSAMADLLAVPPDEVVFGRSATQLTYDLARMLAAGWGAGDEVLVSRLDHDANVRPWVQAAERAGATVRWIDVDPDTAELTADHVRAVLSDRTRLVAVTGASNLVGTRPPLAEIAAMVHGVGAHLHVDAVHLAAHVLVDRDALGADTLVCSPYKFLGPHLGVLTGRRALLESLHPDKLLPSTDAVPERFEFGTLPYEMLAGVTAAVDYLAGLAGADEVSGADGPGGAVGSDGSDGWGGTHGLSGSDGLDGGDGSGGGRRERLVASFEALERHEEALRGRLESGIATLPGVTVHSRAALRTPTLLLTFDGRDAADAYAFLADRGVAAPAGSFYAIEPSRRLGLGDAGGLRVGLAPYTSADDVERLLSGLQEFLG</sequence>
<feature type="domain" description="Aminotransferase class V" evidence="2">
    <location>
        <begin position="336"/>
        <end position="435"/>
    </location>
</feature>
<dbReference type="Pfam" id="PF00266">
    <property type="entry name" value="Aminotran_5"/>
    <property type="match status" value="2"/>
</dbReference>
<evidence type="ECO:0000256" key="1">
    <source>
        <dbReference type="SAM" id="MobiDB-lite"/>
    </source>
</evidence>
<reference evidence="3" key="1">
    <citation type="journal article" date="2014" name="Int. J. Syst. Evol. Microbiol.">
        <title>Complete genome sequence of Corynebacterium casei LMG S-19264T (=DSM 44701T), isolated from a smear-ripened cheese.</title>
        <authorList>
            <consortium name="US DOE Joint Genome Institute (JGI-PGF)"/>
            <person name="Walter F."/>
            <person name="Albersmeier A."/>
            <person name="Kalinowski J."/>
            <person name="Ruckert C."/>
        </authorList>
    </citation>
    <scope>NUCLEOTIDE SEQUENCE</scope>
    <source>
        <strain evidence="3">CGMCC 4.7308</strain>
    </source>
</reference>
<name>A0A917WKF8_9ACTN</name>
<evidence type="ECO:0000313" key="4">
    <source>
        <dbReference type="Proteomes" id="UP000655208"/>
    </source>
</evidence>
<keyword evidence="4" id="KW-1185">Reference proteome</keyword>
<dbReference type="RefSeq" id="WP_229674550.1">
    <property type="nucleotide sequence ID" value="NZ_BMNA01000009.1"/>
</dbReference>